<name>A0A8S2XH43_9BILA</name>
<dbReference type="Proteomes" id="UP000682733">
    <property type="component" value="Unassembled WGS sequence"/>
</dbReference>
<dbReference type="EMBL" id="CAJOBA010093416">
    <property type="protein sequence ID" value="CAF4493919.1"/>
    <property type="molecule type" value="Genomic_DNA"/>
</dbReference>
<evidence type="ECO:0000313" key="1">
    <source>
        <dbReference type="EMBL" id="CAF1648917.1"/>
    </source>
</evidence>
<comment type="caution">
    <text evidence="2">The sequence shown here is derived from an EMBL/GenBank/DDBJ whole genome shotgun (WGS) entry which is preliminary data.</text>
</comment>
<evidence type="ECO:0000313" key="3">
    <source>
        <dbReference type="Proteomes" id="UP000682733"/>
    </source>
</evidence>
<proteinExistence type="predicted"/>
<dbReference type="Proteomes" id="UP000677228">
    <property type="component" value="Unassembled WGS sequence"/>
</dbReference>
<feature type="non-terminal residue" evidence="2">
    <location>
        <position position="59"/>
    </location>
</feature>
<reference evidence="2" key="1">
    <citation type="submission" date="2021-02" db="EMBL/GenBank/DDBJ databases">
        <authorList>
            <person name="Nowell W R."/>
        </authorList>
    </citation>
    <scope>NUCLEOTIDE SEQUENCE</scope>
</reference>
<organism evidence="2 3">
    <name type="scientific">Didymodactylos carnosus</name>
    <dbReference type="NCBI Taxonomy" id="1234261"/>
    <lineage>
        <taxon>Eukaryota</taxon>
        <taxon>Metazoa</taxon>
        <taxon>Spiralia</taxon>
        <taxon>Gnathifera</taxon>
        <taxon>Rotifera</taxon>
        <taxon>Eurotatoria</taxon>
        <taxon>Bdelloidea</taxon>
        <taxon>Philodinida</taxon>
        <taxon>Philodinidae</taxon>
        <taxon>Didymodactylos</taxon>
    </lineage>
</organism>
<dbReference type="AlphaFoldDB" id="A0A8S2XH43"/>
<evidence type="ECO:0000313" key="2">
    <source>
        <dbReference type="EMBL" id="CAF4493919.1"/>
    </source>
</evidence>
<sequence length="59" mass="7013">MHFLKCLEFQLETTLVFDAIAFSYWNNQDYDNASVYWLKTLEIKQQNQNQHQVKGTASI</sequence>
<gene>
    <name evidence="1" type="ORF">OVA965_LOCUS44712</name>
    <name evidence="2" type="ORF">TMI583_LOCUS47681</name>
</gene>
<accession>A0A8S2XH43</accession>
<dbReference type="EMBL" id="CAJNOK010065326">
    <property type="protein sequence ID" value="CAF1648917.1"/>
    <property type="molecule type" value="Genomic_DNA"/>
</dbReference>
<protein>
    <submittedName>
        <fullName evidence="2">Uncharacterized protein</fullName>
    </submittedName>
</protein>